<proteinExistence type="predicted"/>
<evidence type="ECO:0000256" key="7">
    <source>
        <dbReference type="SAM" id="Phobius"/>
    </source>
</evidence>
<dbReference type="InterPro" id="IPR039421">
    <property type="entry name" value="Type_1_exporter"/>
</dbReference>
<dbReference type="SMART" id="SM00382">
    <property type="entry name" value="AAA"/>
    <property type="match status" value="1"/>
</dbReference>
<evidence type="ECO:0000256" key="4">
    <source>
        <dbReference type="ARBA" id="ARBA00022840"/>
    </source>
</evidence>
<keyword evidence="4 10" id="KW-0067">ATP-binding</keyword>
<feature type="domain" description="ABC transporter" evidence="8">
    <location>
        <begin position="373"/>
        <end position="612"/>
    </location>
</feature>
<dbReference type="PANTHER" id="PTHR24221:SF646">
    <property type="entry name" value="HAEMOLYSIN SECRETION ATP-BINDING PROTEIN"/>
    <property type="match status" value="1"/>
</dbReference>
<feature type="transmembrane region" description="Helical" evidence="7">
    <location>
        <begin position="293"/>
        <end position="319"/>
    </location>
</feature>
<keyword evidence="3" id="KW-0547">Nucleotide-binding</keyword>
<dbReference type="SUPFAM" id="SSF52540">
    <property type="entry name" value="P-loop containing nucleoside triphosphate hydrolases"/>
    <property type="match status" value="1"/>
</dbReference>
<keyword evidence="5 7" id="KW-1133">Transmembrane helix</keyword>
<keyword evidence="2 7" id="KW-0812">Transmembrane</keyword>
<dbReference type="Pfam" id="PF00005">
    <property type="entry name" value="ABC_tran"/>
    <property type="match status" value="1"/>
</dbReference>
<dbReference type="EMBL" id="CP031194">
    <property type="protein sequence ID" value="AXG79045.1"/>
    <property type="molecule type" value="Genomic_DNA"/>
</dbReference>
<evidence type="ECO:0000256" key="3">
    <source>
        <dbReference type="ARBA" id="ARBA00022741"/>
    </source>
</evidence>
<dbReference type="Proteomes" id="UP000253868">
    <property type="component" value="Chromosome"/>
</dbReference>
<gene>
    <name evidence="10" type="ORF">DVK44_16620</name>
</gene>
<dbReference type="AlphaFoldDB" id="A0A345HQS1"/>
<dbReference type="OrthoDB" id="9806127at2"/>
<evidence type="ECO:0000259" key="8">
    <source>
        <dbReference type="PROSITE" id="PS50893"/>
    </source>
</evidence>
<evidence type="ECO:0000256" key="2">
    <source>
        <dbReference type="ARBA" id="ARBA00022692"/>
    </source>
</evidence>
<evidence type="ECO:0000256" key="1">
    <source>
        <dbReference type="ARBA" id="ARBA00004651"/>
    </source>
</evidence>
<reference evidence="11" key="1">
    <citation type="submission" date="2018-07" db="EMBL/GenBank/DDBJ databases">
        <authorList>
            <person name="Zhao J."/>
        </authorList>
    </citation>
    <scope>NUCLEOTIDE SEQUENCE [LARGE SCALE GENOMIC DNA]</scope>
    <source>
        <strain evidence="11">GSSD-12</strain>
    </source>
</reference>
<dbReference type="InterPro" id="IPR003593">
    <property type="entry name" value="AAA+_ATPase"/>
</dbReference>
<dbReference type="InterPro" id="IPR003439">
    <property type="entry name" value="ABC_transporter-like_ATP-bd"/>
</dbReference>
<feature type="transmembrane region" description="Helical" evidence="7">
    <location>
        <begin position="43"/>
        <end position="68"/>
    </location>
</feature>
<dbReference type="InterPro" id="IPR011527">
    <property type="entry name" value="ABC1_TM_dom"/>
</dbReference>
<dbReference type="Gene3D" id="3.40.50.300">
    <property type="entry name" value="P-loop containing nucleotide triphosphate hydrolases"/>
    <property type="match status" value="1"/>
</dbReference>
<dbReference type="PANTHER" id="PTHR24221">
    <property type="entry name" value="ATP-BINDING CASSETTE SUB-FAMILY B"/>
    <property type="match status" value="1"/>
</dbReference>
<evidence type="ECO:0000313" key="10">
    <source>
        <dbReference type="EMBL" id="AXG79045.1"/>
    </source>
</evidence>
<dbReference type="PROSITE" id="PS00211">
    <property type="entry name" value="ABC_TRANSPORTER_1"/>
    <property type="match status" value="1"/>
</dbReference>
<name>A0A345HQS1_9ACTN</name>
<dbReference type="PROSITE" id="PS50929">
    <property type="entry name" value="ABC_TM1F"/>
    <property type="match status" value="1"/>
</dbReference>
<feature type="domain" description="ABC transmembrane type-1" evidence="9">
    <location>
        <begin position="54"/>
        <end position="338"/>
    </location>
</feature>
<dbReference type="PROSITE" id="PS50893">
    <property type="entry name" value="ABC_TRANSPORTER_2"/>
    <property type="match status" value="1"/>
</dbReference>
<evidence type="ECO:0000256" key="5">
    <source>
        <dbReference type="ARBA" id="ARBA00022989"/>
    </source>
</evidence>
<dbReference type="InterPro" id="IPR036640">
    <property type="entry name" value="ABC1_TM_sf"/>
</dbReference>
<accession>A0A345HQS1</accession>
<dbReference type="InterPro" id="IPR027417">
    <property type="entry name" value="P-loop_NTPase"/>
</dbReference>
<dbReference type="Gene3D" id="1.20.1560.10">
    <property type="entry name" value="ABC transporter type 1, transmembrane domain"/>
    <property type="match status" value="1"/>
</dbReference>
<keyword evidence="6 7" id="KW-0472">Membrane</keyword>
<sequence length="631" mass="66084">MRLKSDPHDTAAAAAGTAAMARRLPAALRETVRLGWRADRRALLGMLGAQSVNAVLAALALATTTRVIGSLLDILAAFTDGRTVRPLITATIPDTVIVALCLAGAALADAGSRAAAARLGPRCAREADLEVLAAAAAVELSAYEHPGFEDNLEAAGRGAESTRDLVADTQSLIASLAQMTAAVVVLSALHPLLLALLLLAAVPRGWAAVKAARIQHATAHATLSDRRLRSLLRNYCTDRSTAAEIRACGMGGFLARRYGQVSDRLEKESLTAALRALGAQLAGDALSALAMAAAWAALAGLVAGGQIALAAAGTALFALRTSNGALAGMTTAGARLFRTSLYLEDWTAFLTQARTHRSRRGTCAVPDAGPDIISTRDLSFTYPGTTTPAVNGIDLDIKRGEVIALVGENGSGKTTLAHLLTGLYLPTSGTVTWDGTDLADADPATVWARLAMVPQDYTRWPLTVRENITLGTPRPGGDTDVHAAADAAGATAAISGLPAGLDTSLARSWWGGHDLSGGQWQRLAIARAFHRSAPVHILDEPTAALDARAEHQIFSRLRTLAAGSTALFITHRLANARVADRVIVMDKGRIIESGTYRELLRADGLFDELHRLQSDDQEEDVRSVLAAPGSR</sequence>
<feature type="transmembrane region" description="Helical" evidence="7">
    <location>
        <begin position="181"/>
        <end position="202"/>
    </location>
</feature>
<dbReference type="GO" id="GO:0005524">
    <property type="term" value="F:ATP binding"/>
    <property type="evidence" value="ECO:0007669"/>
    <property type="project" value="UniProtKB-KW"/>
</dbReference>
<dbReference type="GO" id="GO:0140359">
    <property type="term" value="F:ABC-type transporter activity"/>
    <property type="evidence" value="ECO:0007669"/>
    <property type="project" value="InterPro"/>
</dbReference>
<evidence type="ECO:0000256" key="6">
    <source>
        <dbReference type="ARBA" id="ARBA00023136"/>
    </source>
</evidence>
<dbReference type="InterPro" id="IPR017871">
    <property type="entry name" value="ABC_transporter-like_CS"/>
</dbReference>
<dbReference type="CDD" id="cd03228">
    <property type="entry name" value="ABCC_MRP_Like"/>
    <property type="match status" value="1"/>
</dbReference>
<dbReference type="GO" id="GO:0034040">
    <property type="term" value="F:ATPase-coupled lipid transmembrane transporter activity"/>
    <property type="evidence" value="ECO:0007669"/>
    <property type="project" value="TreeGrafter"/>
</dbReference>
<evidence type="ECO:0000259" key="9">
    <source>
        <dbReference type="PROSITE" id="PS50929"/>
    </source>
</evidence>
<dbReference type="GO" id="GO:0005886">
    <property type="term" value="C:plasma membrane"/>
    <property type="evidence" value="ECO:0007669"/>
    <property type="project" value="UniProtKB-SubCell"/>
</dbReference>
<protein>
    <submittedName>
        <fullName evidence="10">ATP-binding cassette domain-containing protein</fullName>
    </submittedName>
</protein>
<dbReference type="SUPFAM" id="SSF90123">
    <property type="entry name" value="ABC transporter transmembrane region"/>
    <property type="match status" value="1"/>
</dbReference>
<dbReference type="GO" id="GO:0016887">
    <property type="term" value="F:ATP hydrolysis activity"/>
    <property type="evidence" value="ECO:0007669"/>
    <property type="project" value="InterPro"/>
</dbReference>
<dbReference type="KEGG" id="spad:DVK44_16620"/>
<organism evidence="10 11">
    <name type="scientific">Streptomyces paludis</name>
    <dbReference type="NCBI Taxonomy" id="2282738"/>
    <lineage>
        <taxon>Bacteria</taxon>
        <taxon>Bacillati</taxon>
        <taxon>Actinomycetota</taxon>
        <taxon>Actinomycetes</taxon>
        <taxon>Kitasatosporales</taxon>
        <taxon>Streptomycetaceae</taxon>
        <taxon>Streptomyces</taxon>
    </lineage>
</organism>
<evidence type="ECO:0000313" key="11">
    <source>
        <dbReference type="Proteomes" id="UP000253868"/>
    </source>
</evidence>
<keyword evidence="11" id="KW-1185">Reference proteome</keyword>
<comment type="subcellular location">
    <subcellularLocation>
        <location evidence="1">Cell membrane</location>
        <topology evidence="1">Multi-pass membrane protein</topology>
    </subcellularLocation>
</comment>